<dbReference type="OMA" id="KRESHYA"/>
<evidence type="ECO:0000313" key="2">
    <source>
        <dbReference type="Proteomes" id="UP000184499"/>
    </source>
</evidence>
<name>A0A1L9UMB3_ASPBC</name>
<proteinExistence type="predicted"/>
<dbReference type="OrthoDB" id="10502097at2759"/>
<dbReference type="VEuPathDB" id="FungiDB:ASPBRDRAFT_54605"/>
<dbReference type="AlphaFoldDB" id="A0A1L9UMB3"/>
<gene>
    <name evidence="1" type="ORF">ASPBRDRAFT_54605</name>
</gene>
<evidence type="ECO:0000313" key="1">
    <source>
        <dbReference type="EMBL" id="OJJ72812.1"/>
    </source>
</evidence>
<dbReference type="EMBL" id="KV878683">
    <property type="protein sequence ID" value="OJJ72812.1"/>
    <property type="molecule type" value="Genomic_DNA"/>
</dbReference>
<reference evidence="2" key="1">
    <citation type="journal article" date="2017" name="Genome Biol.">
        <title>Comparative genomics reveals high biological diversity and specific adaptations in the industrially and medically important fungal genus Aspergillus.</title>
        <authorList>
            <person name="de Vries R.P."/>
            <person name="Riley R."/>
            <person name="Wiebenga A."/>
            <person name="Aguilar-Osorio G."/>
            <person name="Amillis S."/>
            <person name="Uchima C.A."/>
            <person name="Anderluh G."/>
            <person name="Asadollahi M."/>
            <person name="Askin M."/>
            <person name="Barry K."/>
            <person name="Battaglia E."/>
            <person name="Bayram O."/>
            <person name="Benocci T."/>
            <person name="Braus-Stromeyer S.A."/>
            <person name="Caldana C."/>
            <person name="Canovas D."/>
            <person name="Cerqueira G.C."/>
            <person name="Chen F."/>
            <person name="Chen W."/>
            <person name="Choi C."/>
            <person name="Clum A."/>
            <person name="Dos Santos R.A."/>
            <person name="Damasio A.R."/>
            <person name="Diallinas G."/>
            <person name="Emri T."/>
            <person name="Fekete E."/>
            <person name="Flipphi M."/>
            <person name="Freyberg S."/>
            <person name="Gallo A."/>
            <person name="Gournas C."/>
            <person name="Habgood R."/>
            <person name="Hainaut M."/>
            <person name="Harispe M.L."/>
            <person name="Henrissat B."/>
            <person name="Hilden K.S."/>
            <person name="Hope R."/>
            <person name="Hossain A."/>
            <person name="Karabika E."/>
            <person name="Karaffa L."/>
            <person name="Karanyi Z."/>
            <person name="Krasevec N."/>
            <person name="Kuo A."/>
            <person name="Kusch H."/>
            <person name="LaButti K."/>
            <person name="Lagendijk E.L."/>
            <person name="Lapidus A."/>
            <person name="Levasseur A."/>
            <person name="Lindquist E."/>
            <person name="Lipzen A."/>
            <person name="Logrieco A.F."/>
            <person name="MacCabe A."/>
            <person name="Maekelae M.R."/>
            <person name="Malavazi I."/>
            <person name="Melin P."/>
            <person name="Meyer V."/>
            <person name="Mielnichuk N."/>
            <person name="Miskei M."/>
            <person name="Molnar A.P."/>
            <person name="Mule G."/>
            <person name="Ngan C.Y."/>
            <person name="Orejas M."/>
            <person name="Orosz E."/>
            <person name="Ouedraogo J.P."/>
            <person name="Overkamp K.M."/>
            <person name="Park H.-S."/>
            <person name="Perrone G."/>
            <person name="Piumi F."/>
            <person name="Punt P.J."/>
            <person name="Ram A.F."/>
            <person name="Ramon A."/>
            <person name="Rauscher S."/>
            <person name="Record E."/>
            <person name="Riano-Pachon D.M."/>
            <person name="Robert V."/>
            <person name="Roehrig J."/>
            <person name="Ruller R."/>
            <person name="Salamov A."/>
            <person name="Salih N.S."/>
            <person name="Samson R.A."/>
            <person name="Sandor E."/>
            <person name="Sanguinetti M."/>
            <person name="Schuetze T."/>
            <person name="Sepcic K."/>
            <person name="Shelest E."/>
            <person name="Sherlock G."/>
            <person name="Sophianopoulou V."/>
            <person name="Squina F.M."/>
            <person name="Sun H."/>
            <person name="Susca A."/>
            <person name="Todd R.B."/>
            <person name="Tsang A."/>
            <person name="Unkles S.E."/>
            <person name="van de Wiele N."/>
            <person name="van Rossen-Uffink D."/>
            <person name="Oliveira J.V."/>
            <person name="Vesth T.C."/>
            <person name="Visser J."/>
            <person name="Yu J.-H."/>
            <person name="Zhou M."/>
            <person name="Andersen M.R."/>
            <person name="Archer D.B."/>
            <person name="Baker S.E."/>
            <person name="Benoit I."/>
            <person name="Brakhage A.A."/>
            <person name="Braus G.H."/>
            <person name="Fischer R."/>
            <person name="Frisvad J.C."/>
            <person name="Goldman G.H."/>
            <person name="Houbraken J."/>
            <person name="Oakley B."/>
            <person name="Pocsi I."/>
            <person name="Scazzocchio C."/>
            <person name="Seiboth B."/>
            <person name="vanKuyk P.A."/>
            <person name="Wortman J."/>
            <person name="Dyer P.S."/>
            <person name="Grigoriev I.V."/>
        </authorList>
    </citation>
    <scope>NUCLEOTIDE SEQUENCE [LARGE SCALE GENOMIC DNA]</scope>
    <source>
        <strain evidence="2">CBS 101740 / IMI 381727 / IBT 21946</strain>
    </source>
</reference>
<dbReference type="Proteomes" id="UP000184499">
    <property type="component" value="Unassembled WGS sequence"/>
</dbReference>
<organism evidence="1 2">
    <name type="scientific">Aspergillus brasiliensis (strain CBS 101740 / IMI 381727 / IBT 21946)</name>
    <dbReference type="NCBI Taxonomy" id="767769"/>
    <lineage>
        <taxon>Eukaryota</taxon>
        <taxon>Fungi</taxon>
        <taxon>Dikarya</taxon>
        <taxon>Ascomycota</taxon>
        <taxon>Pezizomycotina</taxon>
        <taxon>Eurotiomycetes</taxon>
        <taxon>Eurotiomycetidae</taxon>
        <taxon>Eurotiales</taxon>
        <taxon>Aspergillaceae</taxon>
        <taxon>Aspergillus</taxon>
        <taxon>Aspergillus subgen. Circumdati</taxon>
    </lineage>
</organism>
<protein>
    <submittedName>
        <fullName evidence="1">Uncharacterized protein</fullName>
    </submittedName>
</protein>
<dbReference type="GeneID" id="93579749"/>
<keyword evidence="2" id="KW-1185">Reference proteome</keyword>
<sequence length="228" mass="25222">MGIYLPEMKEGEGNGWKRERKRKRESHYANALTLCPPYPSPVHNSLTTGAGCLRLADHTIRRGRMFHGQTTLVTAARVYVIRCLSLTHSLSLSLSLSLCKTIGGLDEVYCVRALMLEQHLSRYGAGGLSVRVAMILHHRASASNDRVKTSSQEEPNSGWHHDWGWEIARCLTFEDSTDRVVPVGTVVGTWYAGTKNNNAGCQPWNGEWSKKAVTRPPGHVGCLLACPL</sequence>
<dbReference type="RefSeq" id="XP_067480060.1">
    <property type="nucleotide sequence ID" value="XM_067627261.1"/>
</dbReference>
<accession>A0A1L9UMB3</accession>